<feature type="transmembrane region" description="Helical" evidence="1">
    <location>
        <begin position="21"/>
        <end position="42"/>
    </location>
</feature>
<keyword evidence="1" id="KW-0472">Membrane</keyword>
<evidence type="ECO:0000313" key="2">
    <source>
        <dbReference type="EMBL" id="HJB13874.1"/>
    </source>
</evidence>
<dbReference type="AlphaFoldDB" id="A0A9D2LJH9"/>
<dbReference type="Proteomes" id="UP000823824">
    <property type="component" value="Unassembled WGS sequence"/>
</dbReference>
<sequence>MGVFQRIGNALARFMYGRNGVDQLSLVIVVGSLVLDLISMLVAPRLLWLGNVLYTVSIAAWVYALFRIFSKNLTKRRSENQRWLNWMWRMKSSQQGAKARHADKEHKYFTCKNCKTICRVPVGKGKIVITCPKCGAQIHAKT</sequence>
<protein>
    <recommendedName>
        <fullName evidence="4">Zinc ribbon domain-containing protein</fullName>
    </recommendedName>
</protein>
<keyword evidence="1" id="KW-0812">Transmembrane</keyword>
<keyword evidence="1" id="KW-1133">Transmembrane helix</keyword>
<evidence type="ECO:0008006" key="4">
    <source>
        <dbReference type="Google" id="ProtNLM"/>
    </source>
</evidence>
<accession>A0A9D2LJH9</accession>
<comment type="caution">
    <text evidence="2">The sequence shown here is derived from an EMBL/GenBank/DDBJ whole genome shotgun (WGS) entry which is preliminary data.</text>
</comment>
<reference evidence="2" key="2">
    <citation type="submission" date="2021-04" db="EMBL/GenBank/DDBJ databases">
        <authorList>
            <person name="Gilroy R."/>
        </authorList>
    </citation>
    <scope>NUCLEOTIDE SEQUENCE</scope>
    <source>
        <strain evidence="2">ChiBcec18-1249</strain>
    </source>
</reference>
<dbReference type="EMBL" id="DWZJ01000085">
    <property type="protein sequence ID" value="HJB13874.1"/>
    <property type="molecule type" value="Genomic_DNA"/>
</dbReference>
<name>A0A9D2LJH9_9FIRM</name>
<evidence type="ECO:0000256" key="1">
    <source>
        <dbReference type="SAM" id="Phobius"/>
    </source>
</evidence>
<evidence type="ECO:0000313" key="3">
    <source>
        <dbReference type="Proteomes" id="UP000823824"/>
    </source>
</evidence>
<organism evidence="2 3">
    <name type="scientific">Candidatus Oscillibacter excrementigallinarum</name>
    <dbReference type="NCBI Taxonomy" id="2838716"/>
    <lineage>
        <taxon>Bacteria</taxon>
        <taxon>Bacillati</taxon>
        <taxon>Bacillota</taxon>
        <taxon>Clostridia</taxon>
        <taxon>Eubacteriales</taxon>
        <taxon>Oscillospiraceae</taxon>
        <taxon>Oscillibacter</taxon>
    </lineage>
</organism>
<feature type="transmembrane region" description="Helical" evidence="1">
    <location>
        <begin position="48"/>
        <end position="69"/>
    </location>
</feature>
<proteinExistence type="predicted"/>
<gene>
    <name evidence="2" type="ORF">H9787_09195</name>
</gene>
<reference evidence="2" key="1">
    <citation type="journal article" date="2021" name="PeerJ">
        <title>Extensive microbial diversity within the chicken gut microbiome revealed by metagenomics and culture.</title>
        <authorList>
            <person name="Gilroy R."/>
            <person name="Ravi A."/>
            <person name="Getino M."/>
            <person name="Pursley I."/>
            <person name="Horton D.L."/>
            <person name="Alikhan N.F."/>
            <person name="Baker D."/>
            <person name="Gharbi K."/>
            <person name="Hall N."/>
            <person name="Watson M."/>
            <person name="Adriaenssens E.M."/>
            <person name="Foster-Nyarko E."/>
            <person name="Jarju S."/>
            <person name="Secka A."/>
            <person name="Antonio M."/>
            <person name="Oren A."/>
            <person name="Chaudhuri R.R."/>
            <person name="La Ragione R."/>
            <person name="Hildebrand F."/>
            <person name="Pallen M.J."/>
        </authorList>
    </citation>
    <scope>NUCLEOTIDE SEQUENCE</scope>
    <source>
        <strain evidence="2">ChiBcec18-1249</strain>
    </source>
</reference>